<keyword evidence="4" id="KW-1185">Reference proteome</keyword>
<dbReference type="InterPro" id="IPR013559">
    <property type="entry name" value="YheO"/>
</dbReference>
<evidence type="ECO:0000313" key="3">
    <source>
        <dbReference type="EMBL" id="SIR19962.1"/>
    </source>
</evidence>
<organism evidence="3 4">
    <name type="scientific">Paenibacillus macquariensis</name>
    <dbReference type="NCBI Taxonomy" id="948756"/>
    <lineage>
        <taxon>Bacteria</taxon>
        <taxon>Bacillati</taxon>
        <taxon>Bacillota</taxon>
        <taxon>Bacilli</taxon>
        <taxon>Bacillales</taxon>
        <taxon>Paenibacillaceae</taxon>
        <taxon>Paenibacillus</taxon>
    </lineage>
</organism>
<evidence type="ECO:0000259" key="1">
    <source>
        <dbReference type="Pfam" id="PF08348"/>
    </source>
</evidence>
<feature type="domain" description="Transcriptional regulator DauR-like HTH" evidence="2">
    <location>
        <begin position="162"/>
        <end position="222"/>
    </location>
</feature>
<comment type="caution">
    <text evidence="3">The sequence shown here is derived from an EMBL/GenBank/DDBJ whole genome shotgun (WGS) entry which is preliminary data.</text>
</comment>
<reference evidence="3 4" key="1">
    <citation type="submission" date="2017-01" db="EMBL/GenBank/DDBJ databases">
        <authorList>
            <person name="Varghese N."/>
            <person name="Submissions S."/>
        </authorList>
    </citation>
    <scope>NUCLEOTIDE SEQUENCE [LARGE SCALE GENOMIC DNA]</scope>
    <source>
        <strain evidence="3 4">ATCC 23464</strain>
    </source>
</reference>
<dbReference type="InterPro" id="IPR039446">
    <property type="entry name" value="DauR-like"/>
</dbReference>
<dbReference type="EMBL" id="FTNK01000008">
    <property type="protein sequence ID" value="SIR19962.1"/>
    <property type="molecule type" value="Genomic_DNA"/>
</dbReference>
<keyword evidence="3" id="KW-0238">DNA-binding</keyword>
<dbReference type="GO" id="GO:0003677">
    <property type="term" value="F:DNA binding"/>
    <property type="evidence" value="ECO:0007669"/>
    <property type="project" value="UniProtKB-KW"/>
</dbReference>
<dbReference type="PANTHER" id="PTHR35568:SF1">
    <property type="entry name" value="TRANSCRIPTIONAL REGULATOR DAUR"/>
    <property type="match status" value="1"/>
</dbReference>
<dbReference type="PANTHER" id="PTHR35568">
    <property type="entry name" value="TRANSCRIPTIONAL REGULATOR DAUR"/>
    <property type="match status" value="1"/>
</dbReference>
<dbReference type="InterPro" id="IPR039445">
    <property type="entry name" value="DauR-like_HTH"/>
</dbReference>
<proteinExistence type="predicted"/>
<evidence type="ECO:0000259" key="2">
    <source>
        <dbReference type="Pfam" id="PF13309"/>
    </source>
</evidence>
<name>A0ABY1K3B8_9BACL</name>
<gene>
    <name evidence="3" type="ORF">SAMN05421578_108189</name>
</gene>
<protein>
    <submittedName>
        <fullName evidence="3">Predicted transcriptional regulator YheO, contains PAS and DNA-binding HTH domains</fullName>
    </submittedName>
</protein>
<feature type="domain" description="YheO-like" evidence="1">
    <location>
        <begin position="9"/>
        <end position="120"/>
    </location>
</feature>
<dbReference type="Pfam" id="PF13309">
    <property type="entry name" value="HTH_22"/>
    <property type="match status" value="1"/>
</dbReference>
<dbReference type="Proteomes" id="UP000186666">
    <property type="component" value="Unassembled WGS sequence"/>
</dbReference>
<accession>A0ABY1K3B8</accession>
<sequence>MESNNLHLLEKHFPMASFIASIVGPKCEVVVHDISNPERSIVHIENGHISGRKVGDGSTDLVLKLLKGGAYHEQQFITNYKGKGSLGQTFRSSTYFIKDESGVLVGMMCLNIDVTHLDIAAQWIQDLLVGGGPFPSNSKVPAVITDEKPVSEYLQGNMDDLLVHMIETVMSRTTVSPDRLSAQEKMELIKEFNDEGVFLLKGGVGQVAKACNMSEPTVYRYLQKVKD</sequence>
<dbReference type="RefSeq" id="WP_068579688.1">
    <property type="nucleotide sequence ID" value="NZ_FTNK01000008.1"/>
</dbReference>
<evidence type="ECO:0000313" key="4">
    <source>
        <dbReference type="Proteomes" id="UP000186666"/>
    </source>
</evidence>
<dbReference type="Pfam" id="PF08348">
    <property type="entry name" value="PAS_6"/>
    <property type="match status" value="1"/>
</dbReference>